<protein>
    <submittedName>
        <fullName evidence="4">Putative thioredoxin-related protein</fullName>
    </submittedName>
</protein>
<dbReference type="PANTHER" id="PTHR19991:SF2">
    <property type="entry name" value="GH08893P"/>
    <property type="match status" value="1"/>
</dbReference>
<keyword evidence="1" id="KW-0812">Transmembrane</keyword>
<evidence type="ECO:0000256" key="2">
    <source>
        <dbReference type="SAM" id="SignalP"/>
    </source>
</evidence>
<feature type="transmembrane region" description="Helical" evidence="1">
    <location>
        <begin position="279"/>
        <end position="302"/>
    </location>
</feature>
<proteinExistence type="evidence at transcript level"/>
<feature type="chain" id="PRO_5004659652" evidence="2">
    <location>
        <begin position="23"/>
        <end position="317"/>
    </location>
</feature>
<dbReference type="Pfam" id="PF00085">
    <property type="entry name" value="Thioredoxin"/>
    <property type="match status" value="1"/>
</dbReference>
<evidence type="ECO:0000256" key="1">
    <source>
        <dbReference type="SAM" id="Phobius"/>
    </source>
</evidence>
<organism evidence="4">
    <name type="scientific">Corethrella appendiculata</name>
    <dbReference type="NCBI Taxonomy" id="1370023"/>
    <lineage>
        <taxon>Eukaryota</taxon>
        <taxon>Metazoa</taxon>
        <taxon>Ecdysozoa</taxon>
        <taxon>Arthropoda</taxon>
        <taxon>Hexapoda</taxon>
        <taxon>Insecta</taxon>
        <taxon>Pterygota</taxon>
        <taxon>Neoptera</taxon>
        <taxon>Endopterygota</taxon>
        <taxon>Diptera</taxon>
        <taxon>Nematocera</taxon>
        <taxon>Culicoidea</taxon>
        <taxon>Chaoboridae</taxon>
        <taxon>Corethrella</taxon>
    </lineage>
</organism>
<sequence length="317" mass="36783">MYKFAKMFKILFFLYFISFITCETSNLESVNDNDLVNLIQNSKHLIVLFSKKNCESCDKIEDSLIRLQEDFKDNFKAQTLKAVNSQLVRAYNPLKEPALVFFRHGVPLLYDGTVEDDAILHNFMENREPVVKELSDETFEHLTQASSGATTGDWFIMFYTTNCVDCQRLTAIWEAVGAQLRTRLNVARVNKNDLGRETATRFNIKNAPEFIFLRQGKFYRYEIQKFDIKSFVTFAKDWYKNATPERVPVPKSPFDLLVDQSVEFLKRAPEYATKILQDYPYFFVFIALGFGSVILIAFITYLKATKGSEKKKVKKAK</sequence>
<dbReference type="PANTHER" id="PTHR19991">
    <property type="entry name" value="L 2 01289"/>
    <property type="match status" value="1"/>
</dbReference>
<feature type="signal peptide" evidence="2">
    <location>
        <begin position="1"/>
        <end position="22"/>
    </location>
</feature>
<evidence type="ECO:0000259" key="3">
    <source>
        <dbReference type="Pfam" id="PF00085"/>
    </source>
</evidence>
<dbReference type="Gene3D" id="3.40.30.10">
    <property type="entry name" value="Glutaredoxin"/>
    <property type="match status" value="2"/>
</dbReference>
<dbReference type="InterPro" id="IPR036249">
    <property type="entry name" value="Thioredoxin-like_sf"/>
</dbReference>
<name>U5ES44_9DIPT</name>
<feature type="domain" description="Thioredoxin" evidence="3">
    <location>
        <begin position="131"/>
        <end position="217"/>
    </location>
</feature>
<keyword evidence="2" id="KW-0732">Signal</keyword>
<accession>U5ES44</accession>
<dbReference type="InterPro" id="IPR013766">
    <property type="entry name" value="Thioredoxin_domain"/>
</dbReference>
<dbReference type="SUPFAM" id="SSF52833">
    <property type="entry name" value="Thioredoxin-like"/>
    <property type="match status" value="2"/>
</dbReference>
<reference evidence="4" key="1">
    <citation type="journal article" date="2014" name="Insect Biochem. Mol. Biol.">
        <title>An insight into the sialome of the frog biting fly, Corethrella appendiculata.</title>
        <authorList>
            <person name="Ribeiro J.M.C."/>
            <person name="Chagas A.C."/>
            <person name="Pham V.M."/>
            <person name="Lounibos L.P."/>
            <person name="Calvo E."/>
        </authorList>
    </citation>
    <scope>NUCLEOTIDE SEQUENCE</scope>
    <source>
        <tissue evidence="4">Salivary glands</tissue>
    </source>
</reference>
<evidence type="ECO:0000313" key="4">
    <source>
        <dbReference type="EMBL" id="JAB56450.1"/>
    </source>
</evidence>
<dbReference type="EMBL" id="GANO01003421">
    <property type="protein sequence ID" value="JAB56450.1"/>
    <property type="molecule type" value="mRNA"/>
</dbReference>
<keyword evidence="1" id="KW-0472">Membrane</keyword>
<keyword evidence="1" id="KW-1133">Transmembrane helix</keyword>
<dbReference type="CDD" id="cd02961">
    <property type="entry name" value="PDI_a_family"/>
    <property type="match status" value="1"/>
</dbReference>
<dbReference type="AlphaFoldDB" id="U5ES44"/>